<feature type="domain" description="Serine aminopeptidase S33" evidence="2">
    <location>
        <begin position="307"/>
        <end position="422"/>
    </location>
</feature>
<accession>A0ABS6IS44</accession>
<keyword evidence="1" id="KW-0378">Hydrolase</keyword>
<comment type="caution">
    <text evidence="3">The sequence shown here is derived from an EMBL/GenBank/DDBJ whole genome shotgun (WGS) entry which is preliminary data.</text>
</comment>
<evidence type="ECO:0000256" key="1">
    <source>
        <dbReference type="ARBA" id="ARBA00022801"/>
    </source>
</evidence>
<dbReference type="PANTHER" id="PTHR22946:SF9">
    <property type="entry name" value="POLYKETIDE TRANSFERASE AF380"/>
    <property type="match status" value="1"/>
</dbReference>
<proteinExistence type="predicted"/>
<dbReference type="InterPro" id="IPR022742">
    <property type="entry name" value="Hydrolase_4"/>
</dbReference>
<evidence type="ECO:0000313" key="3">
    <source>
        <dbReference type="EMBL" id="MBU8877183.1"/>
    </source>
</evidence>
<dbReference type="EMBL" id="JAHOPB010000003">
    <property type="protein sequence ID" value="MBU8877183.1"/>
    <property type="molecule type" value="Genomic_DNA"/>
</dbReference>
<evidence type="ECO:0000259" key="2">
    <source>
        <dbReference type="Pfam" id="PF12146"/>
    </source>
</evidence>
<dbReference type="InterPro" id="IPR050261">
    <property type="entry name" value="FrsA_esterase"/>
</dbReference>
<sequence>MTPTAVNDCFGWLHAPVDARATDVAVLICPGLLGDELVAYCGLRVLAERLARAGYWTLRLEYPGTGDSCDHAVERAGSHWTAWQSSIEEAADRLKAASGARKVMLCGIRAGAMLATLATSRRTDVAGFLFFEPTLSGRSYVRELTLDAELHGGRVLPTGEIEVGEFSFNAATVSAIATADLREVTPKDGQKVAVFARAETKRLENCLSAWRQAGAEVAACGWSDDLDSLTGHPTFEAVRLPTFHDAIAWMNGAFPLTAGSAANEALRQIPEPTVLRPGGCIETPLRFGPDNRLFGILCDPDAGPSSHIVVIVNGGRDPRYGASRQGVEFARRLARSGISSLRADFAGLGDSLGPTGSENVLTHSFADRTADIRAMLDALQARGYRKFTLQGICSGAYHAFHAALAEPRISGLMLVNQPLFTLPRRPDEITYLDHRRLTPMFYLRKLVSRQSWRTLLGGRVDFGAVLHSLWVRTLRSARLGMRRTGRAVGLIRKLSFAHSSLSDLCQRGVRTLFLFSPSEEDLEMFRREFTLEPGALSRYRGAEMRVVPRMDHALISFESRRDAQAEMLDFVSGPRRSSASASQA</sequence>
<reference evidence="3 4" key="1">
    <citation type="submission" date="2021-06" db="EMBL/GenBank/DDBJ databases">
        <authorList>
            <person name="Lee D.H."/>
        </authorList>
    </citation>
    <scope>NUCLEOTIDE SEQUENCE [LARGE SCALE GENOMIC DNA]</scope>
    <source>
        <strain evidence="3 4">MMS21-HV4-11</strain>
    </source>
</reference>
<name>A0ABS6IS44_9HYPH</name>
<protein>
    <submittedName>
        <fullName evidence="3">Lysophospholipase</fullName>
    </submittedName>
</protein>
<organism evidence="3 4">
    <name type="scientific">Reyranella humidisoli</name>
    <dbReference type="NCBI Taxonomy" id="2849149"/>
    <lineage>
        <taxon>Bacteria</taxon>
        <taxon>Pseudomonadati</taxon>
        <taxon>Pseudomonadota</taxon>
        <taxon>Alphaproteobacteria</taxon>
        <taxon>Hyphomicrobiales</taxon>
        <taxon>Reyranellaceae</taxon>
        <taxon>Reyranella</taxon>
    </lineage>
</organism>
<gene>
    <name evidence="3" type="ORF">KQ910_25670</name>
</gene>
<dbReference type="Pfam" id="PF12146">
    <property type="entry name" value="Hydrolase_4"/>
    <property type="match status" value="1"/>
</dbReference>
<evidence type="ECO:0000313" key="4">
    <source>
        <dbReference type="Proteomes" id="UP000727907"/>
    </source>
</evidence>
<keyword evidence="4" id="KW-1185">Reference proteome</keyword>
<dbReference type="Proteomes" id="UP000727907">
    <property type="component" value="Unassembled WGS sequence"/>
</dbReference>
<dbReference type="PANTHER" id="PTHR22946">
    <property type="entry name" value="DIENELACTONE HYDROLASE DOMAIN-CONTAINING PROTEIN-RELATED"/>
    <property type="match status" value="1"/>
</dbReference>